<dbReference type="InterPro" id="IPR011767">
    <property type="entry name" value="GLR_AS"/>
</dbReference>
<feature type="region of interest" description="Disordered" evidence="1">
    <location>
        <begin position="106"/>
        <end position="127"/>
    </location>
</feature>
<dbReference type="GO" id="GO:0005739">
    <property type="term" value="C:mitochondrion"/>
    <property type="evidence" value="ECO:0007669"/>
    <property type="project" value="TreeGrafter"/>
</dbReference>
<feature type="chain" id="PRO_5029799466" evidence="2">
    <location>
        <begin position="21"/>
        <end position="463"/>
    </location>
</feature>
<reference evidence="4 5" key="1">
    <citation type="submission" date="2020-04" db="EMBL/GenBank/DDBJ databases">
        <title>Perkinsus olseni comparative genomics.</title>
        <authorList>
            <person name="Bogema D.R."/>
        </authorList>
    </citation>
    <scope>NUCLEOTIDE SEQUENCE [LARGE SCALE GENOMIC DNA]</scope>
    <source>
        <strain evidence="4">00978-12</strain>
    </source>
</reference>
<dbReference type="EMBL" id="JABANP010000046">
    <property type="protein sequence ID" value="KAF4693370.1"/>
    <property type="molecule type" value="Genomic_DNA"/>
</dbReference>
<sequence length="463" mass="51509">MRGGVKRLIVAWLFLRFGQALRDDRQEGSGVELDPGGGSSLLQFVNFKALGGAAVSFMPPQFRGMAGGALNLLEAEALRKKGVVPLMGGGQDYHWVCVCTEEEEKKPENKRRCPAAQPTTPTKEKGTPLGYFHTMLSLRRLPLCSSPLRVGAAFAARRCMSSAERNQGSSRSSWRSRIPNLTDDQKTMAMAAGFAVVAFSMWKWQHDKPFARAYENTHCEENSADKATTDVVAVVDKLPEDLDLRSGAVKISLYQYESCPFCRKVRGVLDYHRLPYKLVEVHPLTKAETKSFAPDYKKVRLSGLARDIVAAVAGAMGTVGQPSEGKDIVKAPIPTALTKSMTGPEAVVPAKKESTAEGEERAFGDANLSIEEQWVRWADQCLVQLIVINIYRNLRESMETFDYLLTHKEFGYVSKMAVYWSGTFVMMMVSGVRRKKYHVPKGEERQALYEAVDMMVDQMGENR</sequence>
<dbReference type="PROSITE" id="PS51354">
    <property type="entry name" value="GLUTAREDOXIN_2"/>
    <property type="match status" value="1"/>
</dbReference>
<accession>A0A7J6PD13</accession>
<keyword evidence="2" id="KW-0732">Signal</keyword>
<feature type="signal peptide" evidence="2">
    <location>
        <begin position="1"/>
        <end position="20"/>
    </location>
</feature>
<evidence type="ECO:0000313" key="4">
    <source>
        <dbReference type="EMBL" id="KAF4693370.1"/>
    </source>
</evidence>
<dbReference type="InterPro" id="IPR004045">
    <property type="entry name" value="Glutathione_S-Trfase_N"/>
</dbReference>
<gene>
    <name evidence="4" type="primary">PTGES2</name>
    <name evidence="4" type="ORF">FOZ60_011113</name>
</gene>
<dbReference type="PROSITE" id="PS00195">
    <property type="entry name" value="GLUTAREDOXIN_1"/>
    <property type="match status" value="1"/>
</dbReference>
<organism evidence="4 5">
    <name type="scientific">Perkinsus olseni</name>
    <name type="common">Perkinsus atlanticus</name>
    <dbReference type="NCBI Taxonomy" id="32597"/>
    <lineage>
        <taxon>Eukaryota</taxon>
        <taxon>Sar</taxon>
        <taxon>Alveolata</taxon>
        <taxon>Perkinsozoa</taxon>
        <taxon>Perkinsea</taxon>
        <taxon>Perkinsida</taxon>
        <taxon>Perkinsidae</taxon>
        <taxon>Perkinsus</taxon>
    </lineage>
</organism>
<feature type="domain" description="GST N-terminal" evidence="3">
    <location>
        <begin position="253"/>
        <end position="287"/>
    </location>
</feature>
<name>A0A7J6PD13_PEROL</name>
<evidence type="ECO:0000256" key="1">
    <source>
        <dbReference type="SAM" id="MobiDB-lite"/>
    </source>
</evidence>
<dbReference type="Proteomes" id="UP000541610">
    <property type="component" value="Unassembled WGS sequence"/>
</dbReference>
<dbReference type="SUPFAM" id="SSF47616">
    <property type="entry name" value="GST C-terminal domain-like"/>
    <property type="match status" value="1"/>
</dbReference>
<dbReference type="SUPFAM" id="SSF52833">
    <property type="entry name" value="Thioredoxin-like"/>
    <property type="match status" value="1"/>
</dbReference>
<dbReference type="Gene3D" id="3.40.30.10">
    <property type="entry name" value="Glutaredoxin"/>
    <property type="match status" value="1"/>
</dbReference>
<dbReference type="AlphaFoldDB" id="A0A7J6PD13"/>
<dbReference type="Pfam" id="PF13417">
    <property type="entry name" value="GST_N_3"/>
    <property type="match status" value="1"/>
</dbReference>
<dbReference type="InterPro" id="IPR036282">
    <property type="entry name" value="Glutathione-S-Trfase_C_sf"/>
</dbReference>
<proteinExistence type="predicted"/>
<dbReference type="OrthoDB" id="423541at2759"/>
<evidence type="ECO:0000313" key="5">
    <source>
        <dbReference type="Proteomes" id="UP000541610"/>
    </source>
</evidence>
<comment type="caution">
    <text evidence="4">The sequence shown here is derived from an EMBL/GenBank/DDBJ whole genome shotgun (WGS) entry which is preliminary data.</text>
</comment>
<dbReference type="PANTHER" id="PTHR12782">
    <property type="entry name" value="MICROSOMAL PROSTAGLANDIN E SYNTHASE-2"/>
    <property type="match status" value="1"/>
</dbReference>
<dbReference type="Gene3D" id="1.20.1050.10">
    <property type="match status" value="1"/>
</dbReference>
<protein>
    <submittedName>
        <fullName evidence="4">Prostaglandin E synthase 2</fullName>
    </submittedName>
</protein>
<evidence type="ECO:0000256" key="2">
    <source>
        <dbReference type="SAM" id="SignalP"/>
    </source>
</evidence>
<dbReference type="PANTHER" id="PTHR12782:SF5">
    <property type="entry name" value="PROSTAGLANDIN E SYNTHASE 2"/>
    <property type="match status" value="1"/>
</dbReference>
<evidence type="ECO:0000259" key="3">
    <source>
        <dbReference type="Pfam" id="PF13417"/>
    </source>
</evidence>
<dbReference type="InterPro" id="IPR036249">
    <property type="entry name" value="Thioredoxin-like_sf"/>
</dbReference>